<dbReference type="SUPFAM" id="SSF48452">
    <property type="entry name" value="TPR-like"/>
    <property type="match status" value="1"/>
</dbReference>
<keyword evidence="2" id="KW-0802">TPR repeat</keyword>
<keyword evidence="1" id="KW-0677">Repeat</keyword>
<proteinExistence type="predicted"/>
<sequence length="68" mass="7688">MPTSEVKVEDAINPLGRRQSARIFKIAGSMMRAQEVDPTNLEVLLALCVRHTNELEQAAALKYLYSWL</sequence>
<organism evidence="3 4">
    <name type="scientific">Thalictrum thalictroides</name>
    <name type="common">Rue-anemone</name>
    <name type="synonym">Anemone thalictroides</name>
    <dbReference type="NCBI Taxonomy" id="46969"/>
    <lineage>
        <taxon>Eukaryota</taxon>
        <taxon>Viridiplantae</taxon>
        <taxon>Streptophyta</taxon>
        <taxon>Embryophyta</taxon>
        <taxon>Tracheophyta</taxon>
        <taxon>Spermatophyta</taxon>
        <taxon>Magnoliopsida</taxon>
        <taxon>Ranunculales</taxon>
        <taxon>Ranunculaceae</taxon>
        <taxon>Thalictroideae</taxon>
        <taxon>Thalictrum</taxon>
    </lineage>
</organism>
<dbReference type="GO" id="GO:0005778">
    <property type="term" value="C:peroxisomal membrane"/>
    <property type="evidence" value="ECO:0007669"/>
    <property type="project" value="TreeGrafter"/>
</dbReference>
<evidence type="ECO:0000256" key="2">
    <source>
        <dbReference type="ARBA" id="ARBA00022803"/>
    </source>
</evidence>
<evidence type="ECO:0000313" key="3">
    <source>
        <dbReference type="EMBL" id="KAF5206623.1"/>
    </source>
</evidence>
<keyword evidence="4" id="KW-1185">Reference proteome</keyword>
<protein>
    <submittedName>
        <fullName evidence="3">Peroxin</fullName>
    </submittedName>
</protein>
<comment type="caution">
    <text evidence="3">The sequence shown here is derived from an EMBL/GenBank/DDBJ whole genome shotgun (WGS) entry which is preliminary data.</text>
</comment>
<dbReference type="Gene3D" id="1.25.40.10">
    <property type="entry name" value="Tetratricopeptide repeat domain"/>
    <property type="match status" value="1"/>
</dbReference>
<dbReference type="InterPro" id="IPR024111">
    <property type="entry name" value="PEX5/PEX5L"/>
</dbReference>
<dbReference type="AlphaFoldDB" id="A0A7J6XAX3"/>
<evidence type="ECO:0000256" key="1">
    <source>
        <dbReference type="ARBA" id="ARBA00022737"/>
    </source>
</evidence>
<dbReference type="Proteomes" id="UP000554482">
    <property type="component" value="Unassembled WGS sequence"/>
</dbReference>
<dbReference type="EMBL" id="JABWDY010002487">
    <property type="protein sequence ID" value="KAF5206623.1"/>
    <property type="molecule type" value="Genomic_DNA"/>
</dbReference>
<accession>A0A7J6XAX3</accession>
<dbReference type="GO" id="GO:0005052">
    <property type="term" value="F:peroxisome matrix targeting signal-1 binding"/>
    <property type="evidence" value="ECO:0007669"/>
    <property type="project" value="TreeGrafter"/>
</dbReference>
<name>A0A7J6XAX3_THATH</name>
<dbReference type="OrthoDB" id="998929at2759"/>
<dbReference type="GO" id="GO:0005829">
    <property type="term" value="C:cytosol"/>
    <property type="evidence" value="ECO:0007669"/>
    <property type="project" value="TreeGrafter"/>
</dbReference>
<dbReference type="GO" id="GO:0016560">
    <property type="term" value="P:protein import into peroxisome matrix, docking"/>
    <property type="evidence" value="ECO:0007669"/>
    <property type="project" value="TreeGrafter"/>
</dbReference>
<gene>
    <name evidence="3" type="ORF">FRX31_003791</name>
</gene>
<dbReference type="InterPro" id="IPR011990">
    <property type="entry name" value="TPR-like_helical_dom_sf"/>
</dbReference>
<reference evidence="3 4" key="1">
    <citation type="submission" date="2020-06" db="EMBL/GenBank/DDBJ databases">
        <title>Transcriptomic and genomic resources for Thalictrum thalictroides and T. hernandezii: Facilitating candidate gene discovery in an emerging model plant lineage.</title>
        <authorList>
            <person name="Arias T."/>
            <person name="Riano-Pachon D.M."/>
            <person name="Di Stilio V.S."/>
        </authorList>
    </citation>
    <scope>NUCLEOTIDE SEQUENCE [LARGE SCALE GENOMIC DNA]</scope>
    <source>
        <strain evidence="4">cv. WT478/WT964</strain>
        <tissue evidence="3">Leaves</tissue>
    </source>
</reference>
<dbReference type="PANTHER" id="PTHR10130">
    <property type="entry name" value="PEROXISOMAL TARGETING SIGNAL 1 RECEPTOR PEX5"/>
    <property type="match status" value="1"/>
</dbReference>
<dbReference type="PANTHER" id="PTHR10130:SF0">
    <property type="entry name" value="GH08708P"/>
    <property type="match status" value="1"/>
</dbReference>
<evidence type="ECO:0000313" key="4">
    <source>
        <dbReference type="Proteomes" id="UP000554482"/>
    </source>
</evidence>